<organism evidence="3 4">
    <name type="scientific">Lysobacter enzymogenes</name>
    <dbReference type="NCBI Taxonomy" id="69"/>
    <lineage>
        <taxon>Bacteria</taxon>
        <taxon>Pseudomonadati</taxon>
        <taxon>Pseudomonadota</taxon>
        <taxon>Gammaproteobacteria</taxon>
        <taxon>Lysobacterales</taxon>
        <taxon>Lysobacteraceae</taxon>
        <taxon>Lysobacter</taxon>
    </lineage>
</organism>
<dbReference type="KEGG" id="lez:GLE_5054"/>
<dbReference type="STRING" id="69.GLE_5054"/>
<dbReference type="AlphaFoldDB" id="A0A0S2DNV2"/>
<proteinExistence type="predicted"/>
<dbReference type="Pfam" id="PF13371">
    <property type="entry name" value="TPR_9"/>
    <property type="match status" value="1"/>
</dbReference>
<dbReference type="PANTHER" id="PTHR44858">
    <property type="entry name" value="TETRATRICOPEPTIDE REPEAT PROTEIN 6"/>
    <property type="match status" value="1"/>
</dbReference>
<protein>
    <submittedName>
        <fullName evidence="3">Tetratricopeptide repeat family protein</fullName>
    </submittedName>
</protein>
<dbReference type="PANTHER" id="PTHR44858:SF1">
    <property type="entry name" value="UDP-N-ACETYLGLUCOSAMINE--PEPTIDE N-ACETYLGLUCOSAMINYLTRANSFERASE SPINDLY-RELATED"/>
    <property type="match status" value="1"/>
</dbReference>
<accession>A0A0S2DNV2</accession>
<dbReference type="PROSITE" id="PS50005">
    <property type="entry name" value="TPR"/>
    <property type="match status" value="2"/>
</dbReference>
<evidence type="ECO:0000256" key="1">
    <source>
        <dbReference type="ARBA" id="ARBA00022737"/>
    </source>
</evidence>
<dbReference type="EMBL" id="CP013140">
    <property type="protein sequence ID" value="ALN60395.1"/>
    <property type="molecule type" value="Genomic_DNA"/>
</dbReference>
<keyword evidence="1" id="KW-0677">Repeat</keyword>
<dbReference type="InterPro" id="IPR019734">
    <property type="entry name" value="TPR_rpt"/>
</dbReference>
<name>A0A0S2DNV2_LYSEN</name>
<evidence type="ECO:0000256" key="2">
    <source>
        <dbReference type="ARBA" id="ARBA00022803"/>
    </source>
</evidence>
<evidence type="ECO:0000313" key="3">
    <source>
        <dbReference type="EMBL" id="ALN60395.1"/>
    </source>
</evidence>
<dbReference type="Gene3D" id="1.25.40.10">
    <property type="entry name" value="Tetratricopeptide repeat domain"/>
    <property type="match status" value="1"/>
</dbReference>
<dbReference type="InterPro" id="IPR011990">
    <property type="entry name" value="TPR-like_helical_dom_sf"/>
</dbReference>
<evidence type="ECO:0000313" key="4">
    <source>
        <dbReference type="Proteomes" id="UP000061569"/>
    </source>
</evidence>
<dbReference type="InterPro" id="IPR050498">
    <property type="entry name" value="Ycf3"/>
</dbReference>
<gene>
    <name evidence="3" type="ORF">GLE_5054</name>
</gene>
<dbReference type="SUPFAM" id="SSF48452">
    <property type="entry name" value="TPR-like"/>
    <property type="match status" value="1"/>
</dbReference>
<dbReference type="SMART" id="SM00028">
    <property type="entry name" value="TPR"/>
    <property type="match status" value="4"/>
</dbReference>
<sequence length="158" mass="17737">MNPSEQCQRARALVGQGRTDEALQLYDRVLEAFPDHAPGYADRGTTHAMLGAHERALSDLERAMAMGLRDGWLLTTYASVLLALRRFDESLRYFDLAIELEPGHPFAYNNRATLHIERGDHAAAIADLERCLDFGPDEATRQMLERRLQGVRASLAKT</sequence>
<dbReference type="PATRIC" id="fig|69.6.peg.4982"/>
<keyword evidence="2" id="KW-0802">TPR repeat</keyword>
<reference evidence="3 4" key="1">
    <citation type="submission" date="2015-11" db="EMBL/GenBank/DDBJ databases">
        <title>Genome sequences of Lysobacter enzymogenes strain C3 and Lysobacter antibioticus ATCC 29479.</title>
        <authorList>
            <person name="Kobayashi D.Y."/>
        </authorList>
    </citation>
    <scope>NUCLEOTIDE SEQUENCE [LARGE SCALE GENOMIC DNA]</scope>
    <source>
        <strain evidence="3 4">C3</strain>
    </source>
</reference>
<dbReference type="Proteomes" id="UP000061569">
    <property type="component" value="Chromosome"/>
</dbReference>
<dbReference type="OrthoDB" id="9766687at2"/>
<dbReference type="Pfam" id="PF13432">
    <property type="entry name" value="TPR_16"/>
    <property type="match status" value="1"/>
</dbReference>